<accession>A0A6I4ZTG1</accession>
<dbReference type="OrthoDB" id="2691835at2"/>
<evidence type="ECO:0000256" key="1">
    <source>
        <dbReference type="SAM" id="MobiDB-lite"/>
    </source>
</evidence>
<organism evidence="2 3">
    <name type="scientific">Pontibacillus yanchengensis</name>
    <dbReference type="NCBI Taxonomy" id="462910"/>
    <lineage>
        <taxon>Bacteria</taxon>
        <taxon>Bacillati</taxon>
        <taxon>Bacillota</taxon>
        <taxon>Bacilli</taxon>
        <taxon>Bacillales</taxon>
        <taxon>Bacillaceae</taxon>
        <taxon>Pontibacillus</taxon>
    </lineage>
</organism>
<protein>
    <submittedName>
        <fullName evidence="2">YqzE family protein</fullName>
    </submittedName>
</protein>
<reference evidence="2 3" key="1">
    <citation type="submission" date="2019-11" db="EMBL/GenBank/DDBJ databases">
        <title>Genome sequences of 17 halophilic strains isolated from different environments.</title>
        <authorList>
            <person name="Furrow R.E."/>
        </authorList>
    </citation>
    <scope>NUCLEOTIDE SEQUENCE [LARGE SCALE GENOMIC DNA]</scope>
    <source>
        <strain evidence="2 3">22514_16_FS</strain>
    </source>
</reference>
<feature type="compositionally biased region" description="Basic and acidic residues" evidence="1">
    <location>
        <begin position="19"/>
        <end position="34"/>
    </location>
</feature>
<comment type="caution">
    <text evidence="2">The sequence shown here is derived from an EMBL/GenBank/DDBJ whole genome shotgun (WGS) entry which is preliminary data.</text>
</comment>
<dbReference type="AlphaFoldDB" id="A0A6I4ZTG1"/>
<gene>
    <name evidence="2" type="ORF">GLW05_07780</name>
</gene>
<dbReference type="EMBL" id="WMEQ01000004">
    <property type="protein sequence ID" value="MYL33495.1"/>
    <property type="molecule type" value="Genomic_DNA"/>
</dbReference>
<dbReference type="RefSeq" id="WP_160848351.1">
    <property type="nucleotide sequence ID" value="NZ_WMEQ01000004.1"/>
</dbReference>
<dbReference type="InterPro" id="IPR025622">
    <property type="entry name" value="YqzE"/>
</dbReference>
<evidence type="ECO:0000313" key="2">
    <source>
        <dbReference type="EMBL" id="MYL33495.1"/>
    </source>
</evidence>
<proteinExistence type="predicted"/>
<dbReference type="Pfam" id="PF14038">
    <property type="entry name" value="YqzE"/>
    <property type="match status" value="1"/>
</dbReference>
<evidence type="ECO:0000313" key="3">
    <source>
        <dbReference type="Proteomes" id="UP000468638"/>
    </source>
</evidence>
<dbReference type="Proteomes" id="UP000468638">
    <property type="component" value="Unassembled WGS sequence"/>
</dbReference>
<sequence>MSGNDYVKFMTQELVKYMDMPHEEKQKRKEDKKLQRQPASTQMFGVLPFAIKFLFKRNKGKNRG</sequence>
<name>A0A6I4ZTG1_9BACI</name>
<feature type="region of interest" description="Disordered" evidence="1">
    <location>
        <begin position="18"/>
        <end position="39"/>
    </location>
</feature>